<evidence type="ECO:0000313" key="9">
    <source>
        <dbReference type="Proteomes" id="UP000077824"/>
    </source>
</evidence>
<dbReference type="OrthoDB" id="6225685at2"/>
<dbReference type="InterPro" id="IPR050708">
    <property type="entry name" value="T6SS_VgrG/RHS"/>
</dbReference>
<dbReference type="Proteomes" id="UP000077824">
    <property type="component" value="Chromosome"/>
</dbReference>
<dbReference type="InterPro" id="IPR003284">
    <property type="entry name" value="Sal_SpvB"/>
</dbReference>
<evidence type="ECO:0000259" key="7">
    <source>
        <dbReference type="Pfam" id="PF25023"/>
    </source>
</evidence>
<feature type="region of interest" description="Disordered" evidence="5">
    <location>
        <begin position="62"/>
        <end position="102"/>
    </location>
</feature>
<feature type="domain" description="Teneurin-like YD-shell" evidence="7">
    <location>
        <begin position="1274"/>
        <end position="1452"/>
    </location>
</feature>
<dbReference type="NCBIfam" id="TIGR03696">
    <property type="entry name" value="Rhs_assc_core"/>
    <property type="match status" value="1"/>
</dbReference>
<name>A0A172XVD1_9FLAO</name>
<keyword evidence="6" id="KW-0812">Transmembrane</keyword>
<dbReference type="KEGG" id="chh:A0O34_10465"/>
<feature type="transmembrane region" description="Helical" evidence="6">
    <location>
        <begin position="1890"/>
        <end position="1915"/>
    </location>
</feature>
<dbReference type="GO" id="GO:0005737">
    <property type="term" value="C:cytoplasm"/>
    <property type="evidence" value="ECO:0007669"/>
    <property type="project" value="InterPro"/>
</dbReference>
<keyword evidence="6" id="KW-0472">Membrane</keyword>
<proteinExistence type="predicted"/>
<keyword evidence="2" id="KW-0964">Secreted</keyword>
<gene>
    <name evidence="8" type="ORF">A0O34_10465</name>
</gene>
<dbReference type="InterPro" id="IPR056823">
    <property type="entry name" value="TEN-like_YD-shell"/>
</dbReference>
<evidence type="ECO:0000313" key="8">
    <source>
        <dbReference type="EMBL" id="ANF50914.1"/>
    </source>
</evidence>
<protein>
    <recommendedName>
        <fullName evidence="7">Teneurin-like YD-shell domain-containing protein</fullName>
    </recommendedName>
</protein>
<accession>A0A172XVD1</accession>
<keyword evidence="9" id="KW-1185">Reference proteome</keyword>
<evidence type="ECO:0000256" key="4">
    <source>
        <dbReference type="ARBA" id="ARBA00023026"/>
    </source>
</evidence>
<keyword evidence="6" id="KW-1133">Transmembrane helix</keyword>
<feature type="transmembrane region" description="Helical" evidence="6">
    <location>
        <begin position="1921"/>
        <end position="1942"/>
    </location>
</feature>
<dbReference type="Gene3D" id="2.180.10.10">
    <property type="entry name" value="RHS repeat-associated core"/>
    <property type="match status" value="1"/>
</dbReference>
<comment type="subcellular location">
    <subcellularLocation>
        <location evidence="1">Secreted</location>
    </subcellularLocation>
</comment>
<sequence length="2176" mass="239634">MKFYDTKMKFILSIILSLCSVLGFSQTILYQTENTSRTVQDPQTVILTEGFHAKSDVSNPFIAKIGPSTGNPGGGPVDSGAGAGNPSGTTAPPGQSFHDTAGNIEVNGGGQLQFTLAITLPPGVKNIAPNMNLTYTSNSGNGAMGYGWSISGVTAISRMGKTIERDGEQIGVKLDNSDYYTFNGQRLILKSGEYGKNGAEYVTEKYSNIKIKSFGAITAQPWQGPEYWIVTFEDGSQAWYGDPPATSYNASTTPLEYNISKWKDAQGNYILYDYMQGQGNSQNLATIDRIRWGGNENLNTSPVNIIIFNYVPNTLSESYYIAGVPFVQDRILDNVIVAKNNDIFKKYTIEYGSNSTNYQFVNKITESNSQGASANSIKFEYPQATPISIEYNYIQSADPFSGVKLTGDFNGDSYIDFVMDNGTIKLGAFNNDTFTTFTTNKVFASNAKVVNTLLDEEGEVYNGNGVVEYKDGKVLGYIYRNNTFVKVFERNMLLGSSDDMITLEVGDLDGDGISDLFIDDGDQGAFNTKVVVDLKYPSTGFYYILPLTDENSYTDQKYMDIDGDGKVEVINVQGSQYTVFEFVKYSSNQYLKKIRFSGSLMETKDSEFPVLFGDFNGDGKLDFTIPVTDNAIGKPDNWRFYIGTGKGFNNFLKTEFFTYRKPKTTPGNGYTISAQQYFFSIADMNKDGKSDIVQIFSYNQVNNFSAQGYRDFGYVVSTKLANGAGSGGTLNFAATPSFVSPTYQVQNIDDLTLFAPLTSPIKANNNYYNVFLYWKQYLHRLKAPTPIAELARIKSINQGNDRVITDISYAEATPESNNIYNKTKKEFYPYFSSERANQTFLVSQLRQAGRKQDFRYRGFTGNLHGKGMIGFNQVARSSFYADGFENTKIWSGLEIDIENEGVPVKEWSIRTNNENQIFPPDISENNTQLLSFKSTLYQTDKLINGQVVTNVANADKPKVVIARVPQTITEKDFLTGTNSVSEITYGNYYLPSHSLTNINNGYSITTSEFEYVHNPSADGADYYIGRPTSKTDVSKAYGDVKFAKEEYSYENNLLKTIIKWNRDNSENTIETNGYDDFGNVIKKEIRNSLDSQVQTVSTEYDSQGFFVLKQVDNLGLETEFTYNGFGQVLTQTTPLGNIQTNTYDDWGKLLKSKNNLTGTTTYQYDRNSNFNITVTQYDSDGDVTKKFTNKLGQKYKVSTKAFGQGQFVSKDFQYDALGRTIKESEPYFEGQNASQWNTSTYDDSVFPTKVSVVAFNGKQVETSVTGLTTIVKQPNNYNKITSKTADALGNIVSSTDQGGMIQFSYNAAGEQIEAKYAGNIVKTQYDAWGRKSEFNDPSNGVYKYEYDGFGQSKKIFSPKGTKEYKYNALGQLITQSEVSTVDGGQATNKTINYTYDDKGRVVSKSGTSKGKAYSSNVVYDPQGRVLSSSESSNGKYFIKKGITYDDKGKIVSYEKQLYSSGTLTNVQIENVYSSWDGQLYQVKDKVTGKVLWELQGTNARGQVVNAKLGMSIINNDYNNDTGLLREIKHTTSPSQTILNIKYTFDAVKNELKLRTTLGDFNLIESFDYDDNNRLVSWTNPRTGQVSSNTYDVKGRIIENDQVGAIKFDNSSKIYQATGMTLNAAGTQNYNNDLIQSITYNENNDPVFIDGEKGDVAFQYGLTNMRQRVTYGGNFGADNDGKFTKFYNEDGSFEISKDNTTGKEKHIIYIGGTPYESNIIYLKNFDESSGSFKFLHKDYLGSILAISDETGNKLEQRHFDAWGNFTHLKIGGGAIITDKNTIDNTSLLVDRGYTSHEHFAEIGIIHMNGRLYDPLLRRFLNADENIQDIFNTQIYNKYGYVTNNPLMYTDPDGEFAWIIIGAVAGAWITGAKANGTWNPMKWNWGNTWGKIVMGAAIGAVTGGIGSAVGVSALAAIPASWGISGGILGGAISGAAGGAVAGALNGFTTAVMFGENVLEGTLMGAGSGFVAGGVLGGVLGGAQQAINNAKGIGTPGTILKGAPIAEGRSAWTLNNVSKTTTTGATPKGSLTNTVIVGEASGDFEVGKSLATEVPGEAIYKADTNLAKVPQEEILVRHHTSYKNLKLIKKSGFLNASRAEPFGVDVEVAPFVNPTKADLSQWGRGSYIEFYAPKSQLGVPPGYLKGGNGNPGRIFTDGLKPFDLKGTDPKFVRWNWLGF</sequence>
<evidence type="ECO:0000256" key="6">
    <source>
        <dbReference type="SAM" id="Phobius"/>
    </source>
</evidence>
<dbReference type="Pfam" id="PF25023">
    <property type="entry name" value="TEN_YD-shell"/>
    <property type="match status" value="1"/>
</dbReference>
<dbReference type="InterPro" id="IPR028994">
    <property type="entry name" value="Integrin_alpha_N"/>
</dbReference>
<keyword evidence="4" id="KW-0843">Virulence</keyword>
<keyword evidence="3" id="KW-0677">Repeat</keyword>
<feature type="compositionally biased region" description="Gly residues" evidence="5">
    <location>
        <begin position="71"/>
        <end position="85"/>
    </location>
</feature>
<evidence type="ECO:0000256" key="2">
    <source>
        <dbReference type="ARBA" id="ARBA00022525"/>
    </source>
</evidence>
<organism evidence="8 9">
    <name type="scientific">Chryseobacterium glaciei</name>
    <dbReference type="NCBI Taxonomy" id="1685010"/>
    <lineage>
        <taxon>Bacteria</taxon>
        <taxon>Pseudomonadati</taxon>
        <taxon>Bacteroidota</taxon>
        <taxon>Flavobacteriia</taxon>
        <taxon>Flavobacteriales</taxon>
        <taxon>Weeksellaceae</taxon>
        <taxon>Chryseobacterium group</taxon>
        <taxon>Chryseobacterium</taxon>
    </lineage>
</organism>
<dbReference type="PANTHER" id="PTHR32305:SF15">
    <property type="entry name" value="PROTEIN RHSA-RELATED"/>
    <property type="match status" value="1"/>
</dbReference>
<feature type="transmembrane region" description="Helical" evidence="6">
    <location>
        <begin position="1854"/>
        <end position="1870"/>
    </location>
</feature>
<dbReference type="STRING" id="1685010.A0O34_10465"/>
<evidence type="ECO:0000256" key="1">
    <source>
        <dbReference type="ARBA" id="ARBA00004613"/>
    </source>
</evidence>
<evidence type="ECO:0000256" key="5">
    <source>
        <dbReference type="SAM" id="MobiDB-lite"/>
    </source>
</evidence>
<dbReference type="EMBL" id="CP015199">
    <property type="protein sequence ID" value="ANF50914.1"/>
    <property type="molecule type" value="Genomic_DNA"/>
</dbReference>
<dbReference type="SUPFAM" id="SSF69318">
    <property type="entry name" value="Integrin alpha N-terminal domain"/>
    <property type="match status" value="1"/>
</dbReference>
<reference evidence="8 9" key="1">
    <citation type="submission" date="2016-04" db="EMBL/GenBank/DDBJ databases">
        <title>Complete Genome Sequence of Chryseobacterium sp. IHBB 10212.</title>
        <authorList>
            <person name="Pal M."/>
            <person name="Swarnkar M.K."/>
            <person name="Kaushal K."/>
            <person name="Chhibber S."/>
            <person name="Singh A.K."/>
            <person name="Gulati A."/>
        </authorList>
    </citation>
    <scope>NUCLEOTIDE SEQUENCE [LARGE SCALE GENOMIC DNA]</scope>
    <source>
        <strain evidence="8 9">IHBB 10212</strain>
    </source>
</reference>
<dbReference type="Pfam" id="PF03534">
    <property type="entry name" value="SpvB"/>
    <property type="match status" value="1"/>
</dbReference>
<evidence type="ECO:0000256" key="3">
    <source>
        <dbReference type="ARBA" id="ARBA00022737"/>
    </source>
</evidence>
<dbReference type="PANTHER" id="PTHR32305">
    <property type="match status" value="1"/>
</dbReference>
<dbReference type="GO" id="GO:0005576">
    <property type="term" value="C:extracellular region"/>
    <property type="evidence" value="ECO:0007669"/>
    <property type="project" value="UniProtKB-SubCell"/>
</dbReference>
<dbReference type="InterPro" id="IPR022385">
    <property type="entry name" value="Rhs_assc_core"/>
</dbReference>